<feature type="transmembrane region" description="Helical" evidence="1">
    <location>
        <begin position="21"/>
        <end position="41"/>
    </location>
</feature>
<protein>
    <submittedName>
        <fullName evidence="3">Sugar transporter</fullName>
    </submittedName>
</protein>
<evidence type="ECO:0000259" key="2">
    <source>
        <dbReference type="Pfam" id="PF16963"/>
    </source>
</evidence>
<dbReference type="InterPro" id="IPR029016">
    <property type="entry name" value="GAF-like_dom_sf"/>
</dbReference>
<feature type="transmembrane region" description="Helical" evidence="1">
    <location>
        <begin position="95"/>
        <end position="112"/>
    </location>
</feature>
<feature type="domain" description="PelD GGDEF" evidence="2">
    <location>
        <begin position="322"/>
        <end position="441"/>
    </location>
</feature>
<dbReference type="Pfam" id="PF16963">
    <property type="entry name" value="PelD_GGDEF"/>
    <property type="match status" value="1"/>
</dbReference>
<dbReference type="Proteomes" id="UP000463138">
    <property type="component" value="Unassembled WGS sequence"/>
</dbReference>
<reference evidence="3 4" key="1">
    <citation type="submission" date="2018-07" db="EMBL/GenBank/DDBJ databases">
        <title>Pseudomonas laoshanensis sp. nov., isolated from soil.</title>
        <authorList>
            <person name="Sun J."/>
            <person name="Yu L."/>
            <person name="Wang M."/>
            <person name="Zhang C."/>
        </authorList>
    </citation>
    <scope>NUCLEOTIDE SEQUENCE [LARGE SCALE GENOMIC DNA]</scope>
    <source>
        <strain evidence="3 4">Y22</strain>
    </source>
</reference>
<accession>A0A7V7KWD9</accession>
<name>A0A7V7KWD9_9GAMM</name>
<sequence>MSTDSPYKDFTLAARATELAAWVETVLLTALAVGLGIYFVPEDPLQVYEFPWPMLAPLLVGLRYGFVKALVSACLLVAAVLLLRESGLPAYERMPGTWIIGMLVISMVVGEFRDLWDRRLQRLQMANEYRQYRLDEFTRAHQILRISHDRLELRVAGSDQSLRSSLLILRERMRELKPQGDPLVTMAQPIIALLGQYGSLGIAGLYKVKEGKMVSRPLATLGDMEALDPDDQMVRLCLEKGDLISIREELLERGDQKQFSSLQVCVPLIDTEDNILGLLAIRQMPFFVFNDRTLSLLALLAGHVADLLGSDASALQLNDADAQSFSQQLRRSLVDVEQHDLDASLCMFELTDPNQELLRLFADSQRGLDLQIHLVNSRGHDCILVLMPLTSTEGSRGYLTRLQYQLVERFGQGRTLESVGVRAMFFEMDPSGRREGLRSFLYHECGLNDQQVAI</sequence>
<evidence type="ECO:0000256" key="1">
    <source>
        <dbReference type="SAM" id="Phobius"/>
    </source>
</evidence>
<proteinExistence type="predicted"/>
<keyword evidence="1" id="KW-1133">Transmembrane helix</keyword>
<dbReference type="EMBL" id="QOVF01000002">
    <property type="protein sequence ID" value="KAA0695088.1"/>
    <property type="molecule type" value="Genomic_DNA"/>
</dbReference>
<keyword evidence="1" id="KW-0812">Transmembrane</keyword>
<keyword evidence="3" id="KW-0813">Transport</keyword>
<keyword evidence="1" id="KW-0472">Membrane</keyword>
<dbReference type="Gene3D" id="3.30.450.40">
    <property type="match status" value="1"/>
</dbReference>
<comment type="caution">
    <text evidence="3">The sequence shown here is derived from an EMBL/GenBank/DDBJ whole genome shotgun (WGS) entry which is preliminary data.</text>
</comment>
<dbReference type="AlphaFoldDB" id="A0A7V7KWD9"/>
<evidence type="ECO:0000313" key="3">
    <source>
        <dbReference type="EMBL" id="KAA0695088.1"/>
    </source>
</evidence>
<dbReference type="InterPro" id="IPR038367">
    <property type="entry name" value="PelD_GGDEF_sf"/>
</dbReference>
<dbReference type="RefSeq" id="WP_149332456.1">
    <property type="nucleotide sequence ID" value="NZ_QOVF01000002.1"/>
</dbReference>
<dbReference type="SUPFAM" id="SSF55781">
    <property type="entry name" value="GAF domain-like"/>
    <property type="match status" value="1"/>
</dbReference>
<keyword evidence="4" id="KW-1185">Reference proteome</keyword>
<feature type="transmembrane region" description="Helical" evidence="1">
    <location>
        <begin position="61"/>
        <end position="83"/>
    </location>
</feature>
<dbReference type="Gene3D" id="3.30.70.2880">
    <property type="match status" value="1"/>
</dbReference>
<gene>
    <name evidence="3" type="ORF">DT594_09550</name>
</gene>
<dbReference type="OrthoDB" id="5442761at2"/>
<organism evidence="3 4">
    <name type="scientific">Halopseudomonas laoshanensis</name>
    <dbReference type="NCBI Taxonomy" id="2268758"/>
    <lineage>
        <taxon>Bacteria</taxon>
        <taxon>Pseudomonadati</taxon>
        <taxon>Pseudomonadota</taxon>
        <taxon>Gammaproteobacteria</taxon>
        <taxon>Pseudomonadales</taxon>
        <taxon>Pseudomonadaceae</taxon>
        <taxon>Halopseudomonas</taxon>
    </lineage>
</organism>
<evidence type="ECO:0000313" key="4">
    <source>
        <dbReference type="Proteomes" id="UP000463138"/>
    </source>
</evidence>
<dbReference type="InterPro" id="IPR031583">
    <property type="entry name" value="PelD_GGDEF"/>
</dbReference>
<keyword evidence="3" id="KW-0762">Sugar transport</keyword>